<accession>A0A923RML9</accession>
<evidence type="ECO:0000259" key="3">
    <source>
        <dbReference type="Pfam" id="PF25137"/>
    </source>
</evidence>
<dbReference type="EMBL" id="JACOOR010000006">
    <property type="protein sequence ID" value="MBC5660414.1"/>
    <property type="molecule type" value="Genomic_DNA"/>
</dbReference>
<dbReference type="Proteomes" id="UP000649345">
    <property type="component" value="Unassembled WGS sequence"/>
</dbReference>
<dbReference type="InterPro" id="IPR001670">
    <property type="entry name" value="ADH_Fe/GldA"/>
</dbReference>
<keyword evidence="1" id="KW-0560">Oxidoreductase</keyword>
<protein>
    <submittedName>
        <fullName evidence="4">Iron-containing alcohol dehydrogenase</fullName>
    </submittedName>
</protein>
<dbReference type="SUPFAM" id="SSF56796">
    <property type="entry name" value="Dehydroquinate synthase-like"/>
    <property type="match status" value="1"/>
</dbReference>
<dbReference type="CDD" id="cd08187">
    <property type="entry name" value="BDH"/>
    <property type="match status" value="1"/>
</dbReference>
<dbReference type="RefSeq" id="WP_186872356.1">
    <property type="nucleotide sequence ID" value="NZ_JACOOR010000006.1"/>
</dbReference>
<comment type="caution">
    <text evidence="4">The sequence shown here is derived from an EMBL/GenBank/DDBJ whole genome shotgun (WGS) entry which is preliminary data.</text>
</comment>
<feature type="domain" description="Alcohol dehydrogenase iron-type/glycerol dehydrogenase GldA" evidence="2">
    <location>
        <begin position="9"/>
        <end position="177"/>
    </location>
</feature>
<dbReference type="Pfam" id="PF25137">
    <property type="entry name" value="ADH_Fe_C"/>
    <property type="match status" value="1"/>
</dbReference>
<dbReference type="GO" id="GO:1990362">
    <property type="term" value="F:butanol dehydrogenase (NAD+) activity"/>
    <property type="evidence" value="ECO:0007669"/>
    <property type="project" value="InterPro"/>
</dbReference>
<dbReference type="InterPro" id="IPR056798">
    <property type="entry name" value="ADH_Fe_C"/>
</dbReference>
<evidence type="ECO:0000256" key="1">
    <source>
        <dbReference type="ARBA" id="ARBA00023002"/>
    </source>
</evidence>
<name>A0A923RML9_9FIRM</name>
<evidence type="ECO:0000259" key="2">
    <source>
        <dbReference type="Pfam" id="PF00465"/>
    </source>
</evidence>
<evidence type="ECO:0000313" key="4">
    <source>
        <dbReference type="EMBL" id="MBC5660414.1"/>
    </source>
</evidence>
<proteinExistence type="predicted"/>
<dbReference type="Pfam" id="PF00465">
    <property type="entry name" value="Fe-ADH"/>
    <property type="match status" value="1"/>
</dbReference>
<dbReference type="GO" id="GO:0005829">
    <property type="term" value="C:cytosol"/>
    <property type="evidence" value="ECO:0007669"/>
    <property type="project" value="TreeGrafter"/>
</dbReference>
<dbReference type="GO" id="GO:0046872">
    <property type="term" value="F:metal ion binding"/>
    <property type="evidence" value="ECO:0007669"/>
    <property type="project" value="InterPro"/>
</dbReference>
<sequence length="385" mass="42747">MDNFEFYIPTRVYFGRGQIEQLKHELPAYGKRVLLVYGGGSIKRSGIYDTVGAIAKEAGVELFELSGVESNPTIKTVRRGVALCREHGVDAVLAIGGGSVIDCSKVVAAGNCYDGDPWDLVIHPERMEKALPILTVLTIAATGSEMDHIAVITNEETNDKLGTRNPVLRPKVSILDPTYTFTVNAFQTASGVADIMSHAMESYFAKSEAKLQDYFAESILRVCVEFGKKALDTPDDYEARANIMWASSWAINDTLKLGHMIQWSVHPIEHQLSAVYNMTHGVGLAILTPHWMEHVLSEETVDKFYELAVTIWKVPESEDKFAVAKEGIERLKKFYRTLGISEHLADFGIDETYFEAMAGKAAAQLATAYKPLTKEEVIEIYRESL</sequence>
<dbReference type="GO" id="GO:0008106">
    <property type="term" value="F:alcohol dehydrogenase (NADP+) activity"/>
    <property type="evidence" value="ECO:0007669"/>
    <property type="project" value="TreeGrafter"/>
</dbReference>
<dbReference type="FunFam" id="3.40.50.1970:FF:000003">
    <property type="entry name" value="Alcohol dehydrogenase, iron-containing"/>
    <property type="match status" value="1"/>
</dbReference>
<dbReference type="InterPro" id="IPR018211">
    <property type="entry name" value="ADH_Fe_CS"/>
</dbReference>
<dbReference type="Gene3D" id="3.40.50.1970">
    <property type="match status" value="1"/>
</dbReference>
<evidence type="ECO:0000313" key="5">
    <source>
        <dbReference type="Proteomes" id="UP000649345"/>
    </source>
</evidence>
<gene>
    <name evidence="4" type="ORF">H8S44_11600</name>
</gene>
<feature type="domain" description="Fe-containing alcohol dehydrogenase-like C-terminal" evidence="3">
    <location>
        <begin position="188"/>
        <end position="384"/>
    </location>
</feature>
<dbReference type="PANTHER" id="PTHR43633:SF1">
    <property type="entry name" value="ALCOHOL DEHYDROGENASE YQHD"/>
    <property type="match status" value="1"/>
</dbReference>
<dbReference type="PANTHER" id="PTHR43633">
    <property type="entry name" value="ALCOHOL DEHYDROGENASE YQHD"/>
    <property type="match status" value="1"/>
</dbReference>
<dbReference type="PROSITE" id="PS00060">
    <property type="entry name" value="ADH_IRON_2"/>
    <property type="match status" value="1"/>
</dbReference>
<dbReference type="InterPro" id="IPR044731">
    <property type="entry name" value="BDH-like"/>
</dbReference>
<dbReference type="AlphaFoldDB" id="A0A923RML9"/>
<dbReference type="Gene3D" id="1.20.1090.10">
    <property type="entry name" value="Dehydroquinate synthase-like - alpha domain"/>
    <property type="match status" value="1"/>
</dbReference>
<reference evidence="4" key="1">
    <citation type="submission" date="2020-08" db="EMBL/GenBank/DDBJ databases">
        <title>Genome public.</title>
        <authorList>
            <person name="Liu C."/>
            <person name="Sun Q."/>
        </authorList>
    </citation>
    <scope>NUCLEOTIDE SEQUENCE</scope>
    <source>
        <strain evidence="4">NSJ-68</strain>
    </source>
</reference>
<keyword evidence="5" id="KW-1185">Reference proteome</keyword>
<dbReference type="GO" id="GO:1990002">
    <property type="term" value="F:methylglyoxal reductase (NADPH) (acetol producing) activity"/>
    <property type="evidence" value="ECO:0007669"/>
    <property type="project" value="TreeGrafter"/>
</dbReference>
<organism evidence="4 5">
    <name type="scientific">Anaerosacchariphilus hominis</name>
    <dbReference type="NCBI Taxonomy" id="2763017"/>
    <lineage>
        <taxon>Bacteria</taxon>
        <taxon>Bacillati</taxon>
        <taxon>Bacillota</taxon>
        <taxon>Clostridia</taxon>
        <taxon>Lachnospirales</taxon>
        <taxon>Lachnospiraceae</taxon>
        <taxon>Anaerosacchariphilus</taxon>
    </lineage>
</organism>